<dbReference type="Proteomes" id="UP000765509">
    <property type="component" value="Unassembled WGS sequence"/>
</dbReference>
<dbReference type="InterPro" id="IPR046798">
    <property type="entry name" value="2OG-FeII_Oxy_6"/>
</dbReference>
<comment type="caution">
    <text evidence="2">The sequence shown here is derived from an EMBL/GenBank/DDBJ whole genome shotgun (WGS) entry which is preliminary data.</text>
</comment>
<accession>A0A9Q3BDV8</accession>
<organism evidence="2 3">
    <name type="scientific">Austropuccinia psidii MF-1</name>
    <dbReference type="NCBI Taxonomy" id="1389203"/>
    <lineage>
        <taxon>Eukaryota</taxon>
        <taxon>Fungi</taxon>
        <taxon>Dikarya</taxon>
        <taxon>Basidiomycota</taxon>
        <taxon>Pucciniomycotina</taxon>
        <taxon>Pucciniomycetes</taxon>
        <taxon>Pucciniales</taxon>
        <taxon>Sphaerophragmiaceae</taxon>
        <taxon>Austropuccinia</taxon>
    </lineage>
</organism>
<dbReference type="EMBL" id="AVOT02000550">
    <property type="protein sequence ID" value="MBW0463428.1"/>
    <property type="molecule type" value="Genomic_DNA"/>
</dbReference>
<gene>
    <name evidence="2" type="ORF">O181_003143</name>
</gene>
<proteinExistence type="predicted"/>
<reference evidence="2" key="1">
    <citation type="submission" date="2021-03" db="EMBL/GenBank/DDBJ databases">
        <title>Draft genome sequence of rust myrtle Austropuccinia psidii MF-1, a brazilian biotype.</title>
        <authorList>
            <person name="Quecine M.C."/>
            <person name="Pachon D.M.R."/>
            <person name="Bonatelli M.L."/>
            <person name="Correr F.H."/>
            <person name="Franceschini L.M."/>
            <person name="Leite T.F."/>
            <person name="Margarido G.R.A."/>
            <person name="Almeida C.A."/>
            <person name="Ferrarezi J.A."/>
            <person name="Labate C.A."/>
        </authorList>
    </citation>
    <scope>NUCLEOTIDE SEQUENCE</scope>
    <source>
        <strain evidence="2">MF-1</strain>
    </source>
</reference>
<protein>
    <recommendedName>
        <fullName evidence="1">Tet-like 2OG-Fe(II) oxygenase domain-containing protein</fullName>
    </recommendedName>
</protein>
<sequence>MNAANLNAIPTNHPISNTYSNVIINFNGFHNKPRSNNKEINSWTYGTFSFINKNNFIPIPKDLTPSGHGKLFPNHKFSLDCLKKKAIVEILWKISELLHQTTKPQKEFLEHPSIKNVGCSFQINKKLFLTGQKFKQLSSDKIGKKVKGQIMWKEQDNKRLRKNKNL</sequence>
<dbReference type="OrthoDB" id="3132747at2759"/>
<feature type="domain" description="Tet-like 2OG-Fe(II) oxygenase" evidence="1">
    <location>
        <begin position="16"/>
        <end position="103"/>
    </location>
</feature>
<name>A0A9Q3BDV8_9BASI</name>
<evidence type="ECO:0000259" key="1">
    <source>
        <dbReference type="Pfam" id="PF20515"/>
    </source>
</evidence>
<keyword evidence="3" id="KW-1185">Reference proteome</keyword>
<evidence type="ECO:0000313" key="2">
    <source>
        <dbReference type="EMBL" id="MBW0463428.1"/>
    </source>
</evidence>
<evidence type="ECO:0000313" key="3">
    <source>
        <dbReference type="Proteomes" id="UP000765509"/>
    </source>
</evidence>
<dbReference type="Pfam" id="PF20515">
    <property type="entry name" value="2OG-FeII_Oxy_6"/>
    <property type="match status" value="1"/>
</dbReference>
<dbReference type="AlphaFoldDB" id="A0A9Q3BDV8"/>